<dbReference type="InterPro" id="IPR015421">
    <property type="entry name" value="PyrdxlP-dep_Trfase_major"/>
</dbReference>
<dbReference type="PIRSF" id="PIRSF005572">
    <property type="entry name" value="NifS"/>
    <property type="match status" value="1"/>
</dbReference>
<sequence>MELIYLDNAASTPLRKEVKEYMLELMDTAYGNPSSTHSQGRKAKVILEASRKSIARNLNCLPAEIVFCSGGTEGDNAAISLALRDLKVKRIITSPLEHHAVLKAAEKWSQAFEAELVLLKVDPKGRIDFEQLEQLLSSDSTPTLVSLMHGNNEIGNLLDLEKTGNLCRQYGAWLHSDTVQTVGHFPLSLKDLPVDFATASAHKFYGPKGVGFLYIDRRVKVSSFITGGAQERGLRGGTESIVQVGALAKALDLAYQSLEEERAHIEALKTQLWQGLKGIFPKIYANGLSDTEESLYTVLSVSIPELSEDSMLLFNLDLKGLAVSGGSACSSGSVQKSHVIAAMDPEHTDPVVRFSIGKDNTAQDIEEALAIMADLKQA</sequence>
<dbReference type="AlphaFoldDB" id="A0A7H0VG50"/>
<dbReference type="EC" id="2.8.1.7" evidence="3"/>
<protein>
    <recommendedName>
        <fullName evidence="3">cysteine desulfurase</fullName>
        <ecNumber evidence="3">2.8.1.7</ecNumber>
    </recommendedName>
</protein>
<dbReference type="GO" id="GO:0031071">
    <property type="term" value="F:cysteine desulfurase activity"/>
    <property type="evidence" value="ECO:0007669"/>
    <property type="project" value="UniProtKB-EC"/>
</dbReference>
<proteinExistence type="inferred from homology"/>
<organism evidence="12 13">
    <name type="scientific">Croceimicrobium hydrocarbonivorans</name>
    <dbReference type="NCBI Taxonomy" id="2761580"/>
    <lineage>
        <taxon>Bacteria</taxon>
        <taxon>Pseudomonadati</taxon>
        <taxon>Bacteroidota</taxon>
        <taxon>Flavobacteriia</taxon>
        <taxon>Flavobacteriales</taxon>
        <taxon>Owenweeksiaceae</taxon>
        <taxon>Croceimicrobium</taxon>
    </lineage>
</organism>
<dbReference type="SUPFAM" id="SSF53383">
    <property type="entry name" value="PLP-dependent transferases"/>
    <property type="match status" value="1"/>
</dbReference>
<comment type="similarity">
    <text evidence="2">Belongs to the class-V pyridoxal-phosphate-dependent aminotransferase family. NifS/IscS subfamily.</text>
</comment>
<dbReference type="Pfam" id="PF00266">
    <property type="entry name" value="Aminotran_5"/>
    <property type="match status" value="1"/>
</dbReference>
<comment type="cofactor">
    <cofactor evidence="1 10">
        <name>pyridoxal 5'-phosphate</name>
        <dbReference type="ChEBI" id="CHEBI:597326"/>
    </cofactor>
</comment>
<evidence type="ECO:0000256" key="8">
    <source>
        <dbReference type="ARBA" id="ARBA00023014"/>
    </source>
</evidence>
<reference evidence="12 13" key="1">
    <citation type="submission" date="2020-08" db="EMBL/GenBank/DDBJ databases">
        <title>Croceimicrobium hydrocarbonivorans gen. nov., sp. nov., a novel marine bacterium isolated from a bacterial consortium that degrades polyethylene terephthalate.</title>
        <authorList>
            <person name="Liu R."/>
        </authorList>
    </citation>
    <scope>NUCLEOTIDE SEQUENCE [LARGE SCALE GENOMIC DNA]</scope>
    <source>
        <strain evidence="12 13">A20-9</strain>
    </source>
</reference>
<evidence type="ECO:0000256" key="1">
    <source>
        <dbReference type="ARBA" id="ARBA00001933"/>
    </source>
</evidence>
<evidence type="ECO:0000256" key="3">
    <source>
        <dbReference type="ARBA" id="ARBA00012239"/>
    </source>
</evidence>
<name>A0A7H0VG50_9FLAO</name>
<dbReference type="Gene3D" id="1.10.260.50">
    <property type="match status" value="1"/>
</dbReference>
<gene>
    <name evidence="12" type="ORF">H4K34_02310</name>
</gene>
<dbReference type="Proteomes" id="UP000516305">
    <property type="component" value="Chromosome"/>
</dbReference>
<evidence type="ECO:0000313" key="13">
    <source>
        <dbReference type="Proteomes" id="UP000516305"/>
    </source>
</evidence>
<dbReference type="KEGG" id="chyd:H4K34_02310"/>
<dbReference type="GO" id="GO:0051536">
    <property type="term" value="F:iron-sulfur cluster binding"/>
    <property type="evidence" value="ECO:0007669"/>
    <property type="project" value="UniProtKB-KW"/>
</dbReference>
<dbReference type="Gene3D" id="3.90.1150.10">
    <property type="entry name" value="Aspartate Aminotransferase, domain 1"/>
    <property type="match status" value="1"/>
</dbReference>
<evidence type="ECO:0000256" key="4">
    <source>
        <dbReference type="ARBA" id="ARBA00022679"/>
    </source>
</evidence>
<dbReference type="InterPro" id="IPR020578">
    <property type="entry name" value="Aminotrans_V_PyrdxlP_BS"/>
</dbReference>
<evidence type="ECO:0000256" key="7">
    <source>
        <dbReference type="ARBA" id="ARBA00023004"/>
    </source>
</evidence>
<evidence type="ECO:0000256" key="10">
    <source>
        <dbReference type="RuleBase" id="RU004504"/>
    </source>
</evidence>
<dbReference type="GO" id="GO:0046872">
    <property type="term" value="F:metal ion binding"/>
    <property type="evidence" value="ECO:0007669"/>
    <property type="project" value="UniProtKB-KW"/>
</dbReference>
<dbReference type="InterPro" id="IPR016454">
    <property type="entry name" value="Cysteine_dSase"/>
</dbReference>
<dbReference type="RefSeq" id="WP_210759225.1">
    <property type="nucleotide sequence ID" value="NZ_CP060139.1"/>
</dbReference>
<dbReference type="PANTHER" id="PTHR11601:SF34">
    <property type="entry name" value="CYSTEINE DESULFURASE"/>
    <property type="match status" value="1"/>
</dbReference>
<comment type="catalytic activity">
    <reaction evidence="9">
        <text>(sulfur carrier)-H + L-cysteine = (sulfur carrier)-SH + L-alanine</text>
        <dbReference type="Rhea" id="RHEA:43892"/>
        <dbReference type="Rhea" id="RHEA-COMP:14737"/>
        <dbReference type="Rhea" id="RHEA-COMP:14739"/>
        <dbReference type="ChEBI" id="CHEBI:29917"/>
        <dbReference type="ChEBI" id="CHEBI:35235"/>
        <dbReference type="ChEBI" id="CHEBI:57972"/>
        <dbReference type="ChEBI" id="CHEBI:64428"/>
        <dbReference type="EC" id="2.8.1.7"/>
    </reaction>
</comment>
<evidence type="ECO:0000256" key="9">
    <source>
        <dbReference type="ARBA" id="ARBA00050776"/>
    </source>
</evidence>
<keyword evidence="13" id="KW-1185">Reference proteome</keyword>
<dbReference type="PROSITE" id="PS00595">
    <property type="entry name" value="AA_TRANSFER_CLASS_5"/>
    <property type="match status" value="1"/>
</dbReference>
<evidence type="ECO:0000256" key="2">
    <source>
        <dbReference type="ARBA" id="ARBA00006490"/>
    </source>
</evidence>
<evidence type="ECO:0000259" key="11">
    <source>
        <dbReference type="Pfam" id="PF00266"/>
    </source>
</evidence>
<keyword evidence="8" id="KW-0411">Iron-sulfur</keyword>
<evidence type="ECO:0000256" key="6">
    <source>
        <dbReference type="ARBA" id="ARBA00022898"/>
    </source>
</evidence>
<dbReference type="PANTHER" id="PTHR11601">
    <property type="entry name" value="CYSTEINE DESULFURYLASE FAMILY MEMBER"/>
    <property type="match status" value="1"/>
</dbReference>
<dbReference type="InterPro" id="IPR000192">
    <property type="entry name" value="Aminotrans_V_dom"/>
</dbReference>
<feature type="domain" description="Aminotransferase class V" evidence="11">
    <location>
        <begin position="4"/>
        <end position="366"/>
    </location>
</feature>
<accession>A0A7H0VG50</accession>
<keyword evidence="6" id="KW-0663">Pyridoxal phosphate</keyword>
<keyword evidence="5" id="KW-0479">Metal-binding</keyword>
<dbReference type="InterPro" id="IPR015424">
    <property type="entry name" value="PyrdxlP-dep_Trfase"/>
</dbReference>
<dbReference type="EMBL" id="CP060139">
    <property type="protein sequence ID" value="QNR24698.1"/>
    <property type="molecule type" value="Genomic_DNA"/>
</dbReference>
<dbReference type="InterPro" id="IPR015422">
    <property type="entry name" value="PyrdxlP-dep_Trfase_small"/>
</dbReference>
<evidence type="ECO:0000313" key="12">
    <source>
        <dbReference type="EMBL" id="QNR24698.1"/>
    </source>
</evidence>
<keyword evidence="7" id="KW-0408">Iron</keyword>
<keyword evidence="4" id="KW-0808">Transferase</keyword>
<dbReference type="Gene3D" id="3.40.640.10">
    <property type="entry name" value="Type I PLP-dependent aspartate aminotransferase-like (Major domain)"/>
    <property type="match status" value="1"/>
</dbReference>
<evidence type="ECO:0000256" key="5">
    <source>
        <dbReference type="ARBA" id="ARBA00022723"/>
    </source>
</evidence>